<dbReference type="EMBL" id="MIJE01000004">
    <property type="protein sequence ID" value="OEF97781.1"/>
    <property type="molecule type" value="Genomic_DNA"/>
</dbReference>
<dbReference type="AlphaFoldDB" id="A0A1E5G428"/>
<gene>
    <name evidence="1" type="ORF">BHF68_13915</name>
</gene>
<sequence>MSYTIEGLRNFKINNLLDYSGDFKIFVDEEKDYIDTTWTAKSFMTLNYFMCKNTEFNWAKILPAIDLNLDRMSSSEIHEFNEKLIDPKLCIEIFNERCIIEKALEYDVNIHEKLSWLYINWKKGFYIYYY</sequence>
<keyword evidence="2" id="KW-1185">Reference proteome</keyword>
<accession>A0A1E5G428</accession>
<dbReference type="RefSeq" id="WP_069642560.1">
    <property type="nucleotide sequence ID" value="NZ_MIJE01000004.1"/>
</dbReference>
<name>A0A1E5G428_9FIRM</name>
<protein>
    <submittedName>
        <fullName evidence="1">Uncharacterized protein</fullName>
    </submittedName>
</protein>
<organism evidence="1 2">
    <name type="scientific">Desulfuribacillus alkaliarsenatis</name>
    <dbReference type="NCBI Taxonomy" id="766136"/>
    <lineage>
        <taxon>Bacteria</taxon>
        <taxon>Bacillati</taxon>
        <taxon>Bacillota</taxon>
        <taxon>Desulfuribacillia</taxon>
        <taxon>Desulfuribacillales</taxon>
        <taxon>Desulfuribacillaceae</taxon>
        <taxon>Desulfuribacillus</taxon>
    </lineage>
</organism>
<proteinExistence type="predicted"/>
<evidence type="ECO:0000313" key="1">
    <source>
        <dbReference type="EMBL" id="OEF97781.1"/>
    </source>
</evidence>
<dbReference type="Proteomes" id="UP000094296">
    <property type="component" value="Unassembled WGS sequence"/>
</dbReference>
<evidence type="ECO:0000313" key="2">
    <source>
        <dbReference type="Proteomes" id="UP000094296"/>
    </source>
</evidence>
<comment type="caution">
    <text evidence="1">The sequence shown here is derived from an EMBL/GenBank/DDBJ whole genome shotgun (WGS) entry which is preliminary data.</text>
</comment>
<reference evidence="1 2" key="1">
    <citation type="submission" date="2016-09" db="EMBL/GenBank/DDBJ databases">
        <title>Draft genome sequence for the type strain of Desulfuribacillus alkaliarsenatis AHT28, an obligately anaerobic, sulfidogenic bacterium isolated from Russian soda lake sediments.</title>
        <authorList>
            <person name="Abin C.A."/>
            <person name="Hollibaugh J.T."/>
        </authorList>
    </citation>
    <scope>NUCLEOTIDE SEQUENCE [LARGE SCALE GENOMIC DNA]</scope>
    <source>
        <strain evidence="1 2">AHT28</strain>
    </source>
</reference>